<sequence>MNVDAAKQLDWHLPLNDEKCVYMSFGEDTTNAFAVHGFRRFTDDSANVPPYYSHGLPYTLWGLPILEYANQVVYTGRKEDVTLIERIQRAATKIIAGLKFGDYETRLTVLGLPPPRVSLPLRRPTTYLCLVLKRFFRFFTVGPTNTQWEMVRRWWQRCSGEDKPHMQGAPKVCRAISASFRNRRQRRSSELHTQVTNSELDWVRRAETSGKAARVDLNIGECCEIVNLQLHSSKVVSLIVDTVVAQRSFGNKPGIKSIQNHKSLKSFSVKDNGSAFGVPFGLYADSTLPDRPEFIRGIKGISGGCASMSSQGICFCSHPPTP</sequence>
<dbReference type="Proteomes" id="UP000008909">
    <property type="component" value="Unassembled WGS sequence"/>
</dbReference>
<evidence type="ECO:0000313" key="2">
    <source>
        <dbReference type="Proteomes" id="UP000008909"/>
    </source>
</evidence>
<dbReference type="AlphaFoldDB" id="G7YL96"/>
<reference evidence="1" key="1">
    <citation type="journal article" date="2011" name="Genome Biol.">
        <title>The draft genome of the carcinogenic human liver fluke Clonorchis sinensis.</title>
        <authorList>
            <person name="Wang X."/>
            <person name="Chen W."/>
            <person name="Huang Y."/>
            <person name="Sun J."/>
            <person name="Men J."/>
            <person name="Liu H."/>
            <person name="Luo F."/>
            <person name="Guo L."/>
            <person name="Lv X."/>
            <person name="Deng C."/>
            <person name="Zhou C."/>
            <person name="Fan Y."/>
            <person name="Li X."/>
            <person name="Huang L."/>
            <person name="Hu Y."/>
            <person name="Liang C."/>
            <person name="Hu X."/>
            <person name="Xu J."/>
            <person name="Yu X."/>
        </authorList>
    </citation>
    <scope>NUCLEOTIDE SEQUENCE [LARGE SCALE GENOMIC DNA]</scope>
    <source>
        <strain evidence="1">Henan</strain>
    </source>
</reference>
<name>G7YL96_CLOSI</name>
<reference key="2">
    <citation type="submission" date="2011-10" db="EMBL/GenBank/DDBJ databases">
        <title>The genome and transcriptome sequence of Clonorchis sinensis provide insights into the carcinogenic liver fluke.</title>
        <authorList>
            <person name="Wang X."/>
            <person name="Huang Y."/>
            <person name="Chen W."/>
            <person name="Liu H."/>
            <person name="Guo L."/>
            <person name="Chen Y."/>
            <person name="Luo F."/>
            <person name="Zhou W."/>
            <person name="Sun J."/>
            <person name="Mao Q."/>
            <person name="Liang P."/>
            <person name="Zhou C."/>
            <person name="Tian Y."/>
            <person name="Men J."/>
            <person name="Lv X."/>
            <person name="Huang L."/>
            <person name="Zhou J."/>
            <person name="Hu Y."/>
            <person name="Li R."/>
            <person name="Zhang F."/>
            <person name="Lei H."/>
            <person name="Li X."/>
            <person name="Hu X."/>
            <person name="Liang C."/>
            <person name="Xu J."/>
            <person name="Wu Z."/>
            <person name="Yu X."/>
        </authorList>
    </citation>
    <scope>NUCLEOTIDE SEQUENCE</scope>
    <source>
        <strain>Henan</strain>
    </source>
</reference>
<proteinExistence type="predicted"/>
<dbReference type="EMBL" id="DF143572">
    <property type="protein sequence ID" value="GAA53727.1"/>
    <property type="molecule type" value="Genomic_DNA"/>
</dbReference>
<accession>G7YL96</accession>
<evidence type="ECO:0000313" key="1">
    <source>
        <dbReference type="EMBL" id="GAA53727.1"/>
    </source>
</evidence>
<gene>
    <name evidence="1" type="ORF">CLF_110905</name>
</gene>
<protein>
    <submittedName>
        <fullName evidence="1">Uncharacterized protein</fullName>
    </submittedName>
</protein>
<organism evidence="1 2">
    <name type="scientific">Clonorchis sinensis</name>
    <name type="common">Chinese liver fluke</name>
    <dbReference type="NCBI Taxonomy" id="79923"/>
    <lineage>
        <taxon>Eukaryota</taxon>
        <taxon>Metazoa</taxon>
        <taxon>Spiralia</taxon>
        <taxon>Lophotrochozoa</taxon>
        <taxon>Platyhelminthes</taxon>
        <taxon>Trematoda</taxon>
        <taxon>Digenea</taxon>
        <taxon>Opisthorchiida</taxon>
        <taxon>Opisthorchiata</taxon>
        <taxon>Opisthorchiidae</taxon>
        <taxon>Clonorchis</taxon>
    </lineage>
</organism>
<keyword evidence="2" id="KW-1185">Reference proteome</keyword>